<feature type="compositionally biased region" description="Low complexity" evidence="1">
    <location>
        <begin position="502"/>
        <end position="514"/>
    </location>
</feature>
<dbReference type="InterPro" id="IPR003615">
    <property type="entry name" value="HNH_nuc"/>
</dbReference>
<dbReference type="Proteomes" id="UP000471152">
    <property type="component" value="Unassembled WGS sequence"/>
</dbReference>
<feature type="region of interest" description="Disordered" evidence="1">
    <location>
        <begin position="270"/>
        <end position="313"/>
    </location>
</feature>
<dbReference type="EMBL" id="JAAGWB010000007">
    <property type="protein sequence ID" value="NEN49835.1"/>
    <property type="molecule type" value="Genomic_DNA"/>
</dbReference>
<protein>
    <submittedName>
        <fullName evidence="4">HNH endonuclease</fullName>
    </submittedName>
</protein>
<keyword evidence="5" id="KW-1185">Reference proteome</keyword>
<accession>A0A6P0H3N6</accession>
<dbReference type="EMBL" id="JAAGWH010000007">
    <property type="protein sequence ID" value="NEK93068.1"/>
    <property type="molecule type" value="Genomic_DNA"/>
</dbReference>
<evidence type="ECO:0000313" key="4">
    <source>
        <dbReference type="EMBL" id="NEN49835.1"/>
    </source>
</evidence>
<dbReference type="SMART" id="SM00507">
    <property type="entry name" value="HNHc"/>
    <property type="match status" value="1"/>
</dbReference>
<reference evidence="3 5" key="1">
    <citation type="submission" date="2020-01" db="EMBL/GenBank/DDBJ databases">
        <title>the WGS Modestobacter muralis CPCC 204518.</title>
        <authorList>
            <person name="Jiang Z."/>
        </authorList>
    </citation>
    <scope>NUCLEOTIDE SEQUENCE [LARGE SCALE GENOMIC DNA]</scope>
    <source>
        <strain evidence="3 5">DSM 100205</strain>
    </source>
</reference>
<feature type="compositionally biased region" description="Low complexity" evidence="1">
    <location>
        <begin position="392"/>
        <end position="407"/>
    </location>
</feature>
<organism evidence="4 6">
    <name type="scientific">Modestobacter muralis</name>
    <dbReference type="NCBI Taxonomy" id="1608614"/>
    <lineage>
        <taxon>Bacteria</taxon>
        <taxon>Bacillati</taxon>
        <taxon>Actinomycetota</taxon>
        <taxon>Actinomycetes</taxon>
        <taxon>Geodermatophilales</taxon>
        <taxon>Geodermatophilaceae</taxon>
        <taxon>Modestobacter</taxon>
    </lineage>
</organism>
<dbReference type="AlphaFoldDB" id="A0A6P0H3N6"/>
<name>A0A6P0H3N6_9ACTN</name>
<dbReference type="GO" id="GO:0004519">
    <property type="term" value="F:endonuclease activity"/>
    <property type="evidence" value="ECO:0007669"/>
    <property type="project" value="UniProtKB-KW"/>
</dbReference>
<keyword evidence="4" id="KW-0540">Nuclease</keyword>
<evidence type="ECO:0000313" key="6">
    <source>
        <dbReference type="Proteomes" id="UP000471152"/>
    </source>
</evidence>
<dbReference type="Proteomes" id="UP000468828">
    <property type="component" value="Unassembled WGS sequence"/>
</dbReference>
<feature type="region of interest" description="Disordered" evidence="1">
    <location>
        <begin position="368"/>
        <end position="419"/>
    </location>
</feature>
<evidence type="ECO:0000313" key="5">
    <source>
        <dbReference type="Proteomes" id="UP000468828"/>
    </source>
</evidence>
<reference evidence="4 6" key="2">
    <citation type="submission" date="2020-02" db="EMBL/GenBank/DDBJ databases">
        <title>The WGS of Modestobacter muralis DSM 100205.</title>
        <authorList>
            <person name="Jiang Z."/>
        </authorList>
    </citation>
    <scope>NUCLEOTIDE SEQUENCE [LARGE SCALE GENOMIC DNA]</scope>
    <source>
        <strain evidence="4 6">DSM 100205</strain>
    </source>
</reference>
<evidence type="ECO:0000259" key="2">
    <source>
        <dbReference type="SMART" id="SM00507"/>
    </source>
</evidence>
<comment type="caution">
    <text evidence="4">The sequence shown here is derived from an EMBL/GenBank/DDBJ whole genome shotgun (WGS) entry which is preliminary data.</text>
</comment>
<keyword evidence="4" id="KW-0255">Endonuclease</keyword>
<sequence length="548" mass="57422">MAELLGPASFSESELVREMGAVADGRAQLAAYEAVLIAQLAARRPAQTDLTEDEPGHGVEGWSPARTPGVSEFVVDELALMRGISLAAATGLVERSLALVRELPATWGALADGLVDEPRANAIVRALAGQSQAAGGQVEPAVVAEVEAQALAWAGAGETPVRLRERTAAALIARDAAAADRRRKKAERAADVRTRPAGDGMSELIADLPTSVAAACRETVDTYARMAKDDGDERSIGQLRALVLSDLIRRPWDTSRAPVTAHLQVIAPLGAVGGHSRPSPTTTPDDPDERPTAGTGRARSAGVPTDEDAASVDGAPITHQQLRDLLEELDSLCPGGLQAPTGGSLGISLVDPVTGALRATVSRPELERLVRRGCRQHPPHSDTRTRGRGDGTSHSPGHGPPGGCDCPAVDQPPLVDRYTPTPAQRRFLHARDRTCRHPGCRRPAARTDLDHVHAHGDGGPTDCANLCCLCRRHHRLKTHAPGWRFTMTADGVLSVTTPSGVTRTTRPPGLRLTGASSRGGPDAAAGLVLSGGSWSLDRGSGPDDPPPF</sequence>
<evidence type="ECO:0000313" key="3">
    <source>
        <dbReference type="EMBL" id="NEK93068.1"/>
    </source>
</evidence>
<dbReference type="RefSeq" id="WP_163609524.1">
    <property type="nucleotide sequence ID" value="NZ_JAAGWB010000007.1"/>
</dbReference>
<dbReference type="Gene3D" id="1.10.30.50">
    <property type="match status" value="1"/>
</dbReference>
<feature type="domain" description="HNH nuclease" evidence="2">
    <location>
        <begin position="423"/>
        <end position="475"/>
    </location>
</feature>
<feature type="compositionally biased region" description="Basic and acidic residues" evidence="1">
    <location>
        <begin position="379"/>
        <end position="391"/>
    </location>
</feature>
<proteinExistence type="predicted"/>
<gene>
    <name evidence="4" type="ORF">G3R41_02605</name>
    <name evidence="3" type="ORF">GCU67_02605</name>
</gene>
<dbReference type="CDD" id="cd00085">
    <property type="entry name" value="HNHc"/>
    <property type="match status" value="1"/>
</dbReference>
<evidence type="ECO:0000256" key="1">
    <source>
        <dbReference type="SAM" id="MobiDB-lite"/>
    </source>
</evidence>
<keyword evidence="4" id="KW-0378">Hydrolase</keyword>
<feature type="region of interest" description="Disordered" evidence="1">
    <location>
        <begin position="498"/>
        <end position="548"/>
    </location>
</feature>